<dbReference type="RefSeq" id="WP_088559930.1">
    <property type="nucleotide sequence ID" value="NZ_FYEH01000002.1"/>
</dbReference>
<evidence type="ECO:0000313" key="6">
    <source>
        <dbReference type="Proteomes" id="UP000197065"/>
    </source>
</evidence>
<evidence type="ECO:0000256" key="2">
    <source>
        <dbReference type="ARBA" id="ARBA00022946"/>
    </source>
</evidence>
<keyword evidence="3" id="KW-0408">Iron</keyword>
<dbReference type="GO" id="GO:0051536">
    <property type="term" value="F:iron-sulfur cluster binding"/>
    <property type="evidence" value="ECO:0007669"/>
    <property type="project" value="UniProtKB-KW"/>
</dbReference>
<keyword evidence="4" id="KW-0411">Iron-sulfur</keyword>
<dbReference type="PANTHER" id="PTHR13184">
    <property type="entry name" value="37S RIBOSOMAL PROTEIN S22"/>
    <property type="match status" value="1"/>
</dbReference>
<dbReference type="OrthoDB" id="9799639at2"/>
<dbReference type="Gene3D" id="3.40.50.150">
    <property type="entry name" value="Vaccinia Virus protein VP39"/>
    <property type="match status" value="1"/>
</dbReference>
<keyword evidence="2" id="KW-0809">Transit peptide</keyword>
<evidence type="ECO:0000256" key="4">
    <source>
        <dbReference type="ARBA" id="ARBA00023014"/>
    </source>
</evidence>
<dbReference type="GO" id="GO:0008168">
    <property type="term" value="F:methyltransferase activity"/>
    <property type="evidence" value="ECO:0007669"/>
    <property type="project" value="UniProtKB-KW"/>
</dbReference>
<dbReference type="GO" id="GO:0032259">
    <property type="term" value="P:methylation"/>
    <property type="evidence" value="ECO:0007669"/>
    <property type="project" value="UniProtKB-KW"/>
</dbReference>
<keyword evidence="5" id="KW-0689">Ribosomal protein</keyword>
<dbReference type="InterPro" id="IPR052571">
    <property type="entry name" value="Mt_RNA_Methyltransferase"/>
</dbReference>
<dbReference type="GO" id="GO:0003735">
    <property type="term" value="F:structural constituent of ribosome"/>
    <property type="evidence" value="ECO:0007669"/>
    <property type="project" value="TreeGrafter"/>
</dbReference>
<keyword evidence="5" id="KW-0687">Ribonucleoprotein</keyword>
<protein>
    <submittedName>
        <fullName evidence="5">Ribosomal protein RSM22 (Predicted rRNA methylase)</fullName>
    </submittedName>
</protein>
<dbReference type="Proteomes" id="UP000197065">
    <property type="component" value="Unassembled WGS sequence"/>
</dbReference>
<proteinExistence type="predicted"/>
<dbReference type="PANTHER" id="PTHR13184:SF5">
    <property type="entry name" value="METHYLTRANSFERASE-LIKE PROTEIN 17, MITOCHONDRIAL"/>
    <property type="match status" value="1"/>
</dbReference>
<keyword evidence="6" id="KW-1185">Reference proteome</keyword>
<gene>
    <name evidence="5" type="ORF">SAMN07250955_10241</name>
</gene>
<evidence type="ECO:0000313" key="5">
    <source>
        <dbReference type="EMBL" id="SNB60739.1"/>
    </source>
</evidence>
<dbReference type="InterPro" id="IPR015324">
    <property type="entry name" value="Ribosomal_Rsm22-like"/>
</dbReference>
<dbReference type="InterPro" id="IPR029063">
    <property type="entry name" value="SAM-dependent_MTases_sf"/>
</dbReference>
<reference evidence="5 6" key="1">
    <citation type="submission" date="2017-06" db="EMBL/GenBank/DDBJ databases">
        <authorList>
            <person name="Kim H.J."/>
            <person name="Triplett B.A."/>
        </authorList>
    </citation>
    <scope>NUCLEOTIDE SEQUENCE [LARGE SCALE GENOMIC DNA]</scope>
    <source>
        <strain evidence="5 6">B29T1</strain>
    </source>
</reference>
<dbReference type="SUPFAM" id="SSF53335">
    <property type="entry name" value="S-adenosyl-L-methionine-dependent methyltransferases"/>
    <property type="match status" value="1"/>
</dbReference>
<dbReference type="AlphaFoldDB" id="A0A212QN01"/>
<keyword evidence="5" id="KW-0808">Transferase</keyword>
<dbReference type="GO" id="GO:0006412">
    <property type="term" value="P:translation"/>
    <property type="evidence" value="ECO:0007669"/>
    <property type="project" value="InterPro"/>
</dbReference>
<dbReference type="Pfam" id="PF09243">
    <property type="entry name" value="Rsm22"/>
    <property type="match status" value="1"/>
</dbReference>
<dbReference type="GO" id="GO:0015935">
    <property type="term" value="C:small ribosomal subunit"/>
    <property type="evidence" value="ECO:0007669"/>
    <property type="project" value="TreeGrafter"/>
</dbReference>
<keyword evidence="1" id="KW-0479">Metal-binding</keyword>
<organism evidence="5 6">
    <name type="scientific">Arboricoccus pini</name>
    <dbReference type="NCBI Taxonomy" id="1963835"/>
    <lineage>
        <taxon>Bacteria</taxon>
        <taxon>Pseudomonadati</taxon>
        <taxon>Pseudomonadota</taxon>
        <taxon>Alphaproteobacteria</taxon>
        <taxon>Geminicoccales</taxon>
        <taxon>Geminicoccaceae</taxon>
        <taxon>Arboricoccus</taxon>
    </lineage>
</organism>
<sequence>MDLPVRLKQAVDDLLHGHSANELGRHAALLSKRYRAEIRDGRHHIADEASALAYLAVRLPATFAATHAALTAACKCLPDFKPASLLDLGAGPGTAAWAAGEIWPTLQRALLVEASPAIRQLGQRLAEGLEVDASYLDGHLEGSLELLPKADLVTLTYVLDEIDPARRPALVERLWWATTGLLVIVEPGTPAGWARLMAARTQLLDQDAWMIAPCPHKSACPLAQPDWCHFAARVARSRLHRQAKEAALPWEDEKFIYLAVARMPGGPADTRVIARPKRDVGHISLKLCHPDGSAEWNSYGRRAKTSYGLARRADWGDAIPLP</sequence>
<accession>A0A212QN01</accession>
<dbReference type="EMBL" id="FYEH01000002">
    <property type="protein sequence ID" value="SNB60739.1"/>
    <property type="molecule type" value="Genomic_DNA"/>
</dbReference>
<dbReference type="GO" id="GO:0046872">
    <property type="term" value="F:metal ion binding"/>
    <property type="evidence" value="ECO:0007669"/>
    <property type="project" value="UniProtKB-KW"/>
</dbReference>
<evidence type="ECO:0000256" key="3">
    <source>
        <dbReference type="ARBA" id="ARBA00023004"/>
    </source>
</evidence>
<keyword evidence="5" id="KW-0489">Methyltransferase</keyword>
<name>A0A212QN01_9PROT</name>
<evidence type="ECO:0000256" key="1">
    <source>
        <dbReference type="ARBA" id="ARBA00022723"/>
    </source>
</evidence>